<evidence type="ECO:0000313" key="2">
    <source>
        <dbReference type="Proteomes" id="UP000712600"/>
    </source>
</evidence>
<dbReference type="Proteomes" id="UP000712600">
    <property type="component" value="Unassembled WGS sequence"/>
</dbReference>
<organism evidence="1 2">
    <name type="scientific">Brassica cretica</name>
    <name type="common">Mustard</name>
    <dbReference type="NCBI Taxonomy" id="69181"/>
    <lineage>
        <taxon>Eukaryota</taxon>
        <taxon>Viridiplantae</taxon>
        <taxon>Streptophyta</taxon>
        <taxon>Embryophyta</taxon>
        <taxon>Tracheophyta</taxon>
        <taxon>Spermatophyta</taxon>
        <taxon>Magnoliopsida</taxon>
        <taxon>eudicotyledons</taxon>
        <taxon>Gunneridae</taxon>
        <taxon>Pentapetalae</taxon>
        <taxon>rosids</taxon>
        <taxon>malvids</taxon>
        <taxon>Brassicales</taxon>
        <taxon>Brassicaceae</taxon>
        <taxon>Brassiceae</taxon>
        <taxon>Brassica</taxon>
    </lineage>
</organism>
<accession>A0A8S9QX85</accession>
<dbReference type="AlphaFoldDB" id="A0A8S9QX85"/>
<gene>
    <name evidence="1" type="ORF">F2Q69_00014664</name>
</gene>
<protein>
    <submittedName>
        <fullName evidence="1">Uncharacterized protein</fullName>
    </submittedName>
</protein>
<name>A0A8S9QX85_BRACR</name>
<evidence type="ECO:0000313" key="1">
    <source>
        <dbReference type="EMBL" id="KAF3557626.1"/>
    </source>
</evidence>
<sequence>MAEIEVGETHPSAYDSPRLQSWRLLLIGSGGTKWHNSSGSVDATLPSATLRPELLQSKRIHFCFGLLVELVLPGLYNSNKMT</sequence>
<comment type="caution">
    <text evidence="1">The sequence shown here is derived from an EMBL/GenBank/DDBJ whole genome shotgun (WGS) entry which is preliminary data.</text>
</comment>
<reference evidence="1" key="1">
    <citation type="submission" date="2019-12" db="EMBL/GenBank/DDBJ databases">
        <title>Genome sequencing and annotation of Brassica cretica.</title>
        <authorList>
            <person name="Studholme D.J."/>
            <person name="Sarris P."/>
        </authorList>
    </citation>
    <scope>NUCLEOTIDE SEQUENCE</scope>
    <source>
        <strain evidence="1">PFS-109/04</strain>
        <tissue evidence="1">Leaf</tissue>
    </source>
</reference>
<proteinExistence type="predicted"/>
<dbReference type="EMBL" id="QGKX02000996">
    <property type="protein sequence ID" value="KAF3557626.1"/>
    <property type="molecule type" value="Genomic_DNA"/>
</dbReference>